<keyword evidence="1" id="KW-0472">Membrane</keyword>
<keyword evidence="1" id="KW-1133">Transmembrane helix</keyword>
<feature type="transmembrane region" description="Helical" evidence="1">
    <location>
        <begin position="38"/>
        <end position="56"/>
    </location>
</feature>
<dbReference type="Proteomes" id="UP000239415">
    <property type="component" value="Unassembled WGS sequence"/>
</dbReference>
<gene>
    <name evidence="2" type="ORF">CLV67_12481</name>
</gene>
<dbReference type="AlphaFoldDB" id="A0A2T0JYZ3"/>
<proteinExistence type="predicted"/>
<evidence type="ECO:0000313" key="2">
    <source>
        <dbReference type="EMBL" id="PRX13892.1"/>
    </source>
</evidence>
<name>A0A2T0JYZ3_9ACTN</name>
<feature type="transmembrane region" description="Helical" evidence="1">
    <location>
        <begin position="87"/>
        <end position="107"/>
    </location>
</feature>
<dbReference type="EMBL" id="PVMZ01000024">
    <property type="protein sequence ID" value="PRX13892.1"/>
    <property type="molecule type" value="Genomic_DNA"/>
</dbReference>
<protein>
    <submittedName>
        <fullName evidence="2">Uncharacterized protein</fullName>
    </submittedName>
</protein>
<accession>A0A2T0JYZ3</accession>
<feature type="transmembrane region" description="Helical" evidence="1">
    <location>
        <begin position="63"/>
        <end position="81"/>
    </location>
</feature>
<reference evidence="2 3" key="1">
    <citation type="submission" date="2018-03" db="EMBL/GenBank/DDBJ databases">
        <title>Genomic Encyclopedia of Archaeal and Bacterial Type Strains, Phase II (KMG-II): from individual species to whole genera.</title>
        <authorList>
            <person name="Goeker M."/>
        </authorList>
    </citation>
    <scope>NUCLEOTIDE SEQUENCE [LARGE SCALE GENOMIC DNA]</scope>
    <source>
        <strain evidence="2 3">DSM 43146</strain>
    </source>
</reference>
<evidence type="ECO:0000313" key="3">
    <source>
        <dbReference type="Proteomes" id="UP000239415"/>
    </source>
</evidence>
<evidence type="ECO:0000256" key="1">
    <source>
        <dbReference type="SAM" id="Phobius"/>
    </source>
</evidence>
<keyword evidence="1" id="KW-0812">Transmembrane</keyword>
<comment type="caution">
    <text evidence="2">The sequence shown here is derived from an EMBL/GenBank/DDBJ whole genome shotgun (WGS) entry which is preliminary data.</text>
</comment>
<sequence length="130" mass="13434">MAAVTGRHPLPVLVSSLVLAVALGVALNSSSWAVKQTAYVGGFAVMIIMLVLAAVVQRGRAPGVLVLGALTVQGATLSALALDFGPLGSAVLAVWAAGLAFVWWRILRRASRERANALMISGLPEVHPVD</sequence>
<keyword evidence="3" id="KW-1185">Reference proteome</keyword>
<organism evidence="2 3">
    <name type="scientific">Actinoplanes italicus</name>
    <dbReference type="NCBI Taxonomy" id="113567"/>
    <lineage>
        <taxon>Bacteria</taxon>
        <taxon>Bacillati</taxon>
        <taxon>Actinomycetota</taxon>
        <taxon>Actinomycetes</taxon>
        <taxon>Micromonosporales</taxon>
        <taxon>Micromonosporaceae</taxon>
        <taxon>Actinoplanes</taxon>
    </lineage>
</organism>